<comment type="caution">
    <text evidence="1">The sequence shown here is derived from an EMBL/GenBank/DDBJ whole genome shotgun (WGS) entry which is preliminary data.</text>
</comment>
<name>A0AAV4CH42_9GAST</name>
<evidence type="ECO:0000313" key="1">
    <source>
        <dbReference type="EMBL" id="GFO30617.1"/>
    </source>
</evidence>
<proteinExistence type="predicted"/>
<accession>A0AAV4CH42</accession>
<dbReference type="EMBL" id="BLXT01006250">
    <property type="protein sequence ID" value="GFO30617.1"/>
    <property type="molecule type" value="Genomic_DNA"/>
</dbReference>
<dbReference type="AlphaFoldDB" id="A0AAV4CH42"/>
<evidence type="ECO:0000313" key="2">
    <source>
        <dbReference type="Proteomes" id="UP000735302"/>
    </source>
</evidence>
<gene>
    <name evidence="1" type="ORF">PoB_005712200</name>
</gene>
<keyword evidence="2" id="KW-1185">Reference proteome</keyword>
<dbReference type="Proteomes" id="UP000735302">
    <property type="component" value="Unassembled WGS sequence"/>
</dbReference>
<reference evidence="1 2" key="1">
    <citation type="journal article" date="2021" name="Elife">
        <title>Chloroplast acquisition without the gene transfer in kleptoplastic sea slugs, Plakobranchus ocellatus.</title>
        <authorList>
            <person name="Maeda T."/>
            <person name="Takahashi S."/>
            <person name="Yoshida T."/>
            <person name="Shimamura S."/>
            <person name="Takaki Y."/>
            <person name="Nagai Y."/>
            <person name="Toyoda A."/>
            <person name="Suzuki Y."/>
            <person name="Arimoto A."/>
            <person name="Ishii H."/>
            <person name="Satoh N."/>
            <person name="Nishiyama T."/>
            <person name="Hasebe M."/>
            <person name="Maruyama T."/>
            <person name="Minagawa J."/>
            <person name="Obokata J."/>
            <person name="Shigenobu S."/>
        </authorList>
    </citation>
    <scope>NUCLEOTIDE SEQUENCE [LARGE SCALE GENOMIC DNA]</scope>
</reference>
<protein>
    <submittedName>
        <fullName evidence="1">Uncharacterized protein</fullName>
    </submittedName>
</protein>
<sequence length="142" mass="15640">MGDCMSGLLISASYPIVVIVVGGDRSTHPKEGELRLSALHQTRETMAELEPATEGSLQISVRIRHPLCHRSPFDIMMKRSIFTVIIDEYVLKIVIAYNSNQRLLGQGAGGGARTRDKRVPADLSADSLSTVPPTPLIMMRRR</sequence>
<organism evidence="1 2">
    <name type="scientific">Plakobranchus ocellatus</name>
    <dbReference type="NCBI Taxonomy" id="259542"/>
    <lineage>
        <taxon>Eukaryota</taxon>
        <taxon>Metazoa</taxon>
        <taxon>Spiralia</taxon>
        <taxon>Lophotrochozoa</taxon>
        <taxon>Mollusca</taxon>
        <taxon>Gastropoda</taxon>
        <taxon>Heterobranchia</taxon>
        <taxon>Euthyneura</taxon>
        <taxon>Panpulmonata</taxon>
        <taxon>Sacoglossa</taxon>
        <taxon>Placobranchoidea</taxon>
        <taxon>Plakobranchidae</taxon>
        <taxon>Plakobranchus</taxon>
    </lineage>
</organism>